<gene>
    <name evidence="2" type="ORF">FXN61_36200</name>
</gene>
<accession>A0ABX1FSA2</accession>
<dbReference type="Pfam" id="PF13559">
    <property type="entry name" value="DUF4129"/>
    <property type="match status" value="1"/>
</dbReference>
<comment type="caution">
    <text evidence="2">The sequence shown here is derived from an EMBL/GenBank/DDBJ whole genome shotgun (WGS) entry which is preliminary data.</text>
</comment>
<protein>
    <submittedName>
        <fullName evidence="2">DUF4129 domain-containing protein</fullName>
    </submittedName>
</protein>
<keyword evidence="3" id="KW-1185">Reference proteome</keyword>
<organism evidence="2 3">
    <name type="scientific">Lentzea indica</name>
    <dbReference type="NCBI Taxonomy" id="2604800"/>
    <lineage>
        <taxon>Bacteria</taxon>
        <taxon>Bacillati</taxon>
        <taxon>Actinomycetota</taxon>
        <taxon>Actinomycetes</taxon>
        <taxon>Pseudonocardiales</taxon>
        <taxon>Pseudonocardiaceae</taxon>
        <taxon>Lentzea</taxon>
    </lineage>
</organism>
<proteinExistence type="predicted"/>
<sequence>LAEAVRERFRAVVRELEQRGVLDARAGRTVDEVAFEAGKALPALADDLRGAAVQFDDVWYGGRPATVEGYQQLVSVDGRVRG</sequence>
<dbReference type="Proteomes" id="UP001515943">
    <property type="component" value="Unassembled WGS sequence"/>
</dbReference>
<evidence type="ECO:0000259" key="1">
    <source>
        <dbReference type="Pfam" id="PF13559"/>
    </source>
</evidence>
<dbReference type="InterPro" id="IPR025403">
    <property type="entry name" value="TgpA-like_C"/>
</dbReference>
<dbReference type="EMBL" id="VSRL01000205">
    <property type="protein sequence ID" value="NKE61913.1"/>
    <property type="molecule type" value="Genomic_DNA"/>
</dbReference>
<evidence type="ECO:0000313" key="2">
    <source>
        <dbReference type="EMBL" id="NKE61913.1"/>
    </source>
</evidence>
<dbReference type="RefSeq" id="WP_167978560.1">
    <property type="nucleotide sequence ID" value="NZ_VSRL01000205.1"/>
</dbReference>
<evidence type="ECO:0000313" key="3">
    <source>
        <dbReference type="Proteomes" id="UP001515943"/>
    </source>
</evidence>
<feature type="non-terminal residue" evidence="2">
    <location>
        <position position="1"/>
    </location>
</feature>
<reference evidence="2 3" key="1">
    <citation type="submission" date="2019-08" db="EMBL/GenBank/DDBJ databases">
        <title>Lentzea from Indian Himalayas.</title>
        <authorList>
            <person name="Mandal S."/>
            <person name="Mallick Gupta A."/>
            <person name="Maiti P.K."/>
            <person name="Sarkar J."/>
            <person name="Mandal S."/>
        </authorList>
    </citation>
    <scope>NUCLEOTIDE SEQUENCE [LARGE SCALE GENOMIC DNA]</scope>
    <source>
        <strain evidence="2 3">PSKA42</strain>
    </source>
</reference>
<feature type="domain" description="Protein-glutamine gamma-glutamyltransferase-like C-terminal" evidence="1">
    <location>
        <begin position="8"/>
        <end position="74"/>
    </location>
</feature>
<name>A0ABX1FSA2_9PSEU</name>